<keyword evidence="2 4" id="KW-0808">Transferase</keyword>
<protein>
    <recommendedName>
        <fullName evidence="4">Aminoglycoside N(3)-acetyltransferase</fullName>
        <ecNumber evidence="4">2.3.1.-</ecNumber>
    </recommendedName>
</protein>
<dbReference type="InterPro" id="IPR028345">
    <property type="entry name" value="Antibiotic_NAT-like"/>
</dbReference>
<keyword evidence="4" id="KW-0046">Antibiotic resistance</keyword>
<keyword evidence="6" id="KW-1185">Reference proteome</keyword>
<organism evidence="5 6">
    <name type="scientific">Geomicrobium sediminis</name>
    <dbReference type="NCBI Taxonomy" id="1347788"/>
    <lineage>
        <taxon>Bacteria</taxon>
        <taxon>Bacillati</taxon>
        <taxon>Bacillota</taxon>
        <taxon>Bacilli</taxon>
        <taxon>Bacillales</taxon>
        <taxon>Geomicrobium</taxon>
    </lineage>
</organism>
<comment type="similarity">
    <text evidence="1 4">Belongs to the antibiotic N-acetyltransferase family.</text>
</comment>
<reference evidence="5 6" key="1">
    <citation type="submission" date="2021-01" db="EMBL/GenBank/DDBJ databases">
        <title>Genomic Encyclopedia of Type Strains, Phase IV (KMG-IV): sequencing the most valuable type-strain genomes for metagenomic binning, comparative biology and taxonomic classification.</title>
        <authorList>
            <person name="Goeker M."/>
        </authorList>
    </citation>
    <scope>NUCLEOTIDE SEQUENCE [LARGE SCALE GENOMIC DNA]</scope>
    <source>
        <strain evidence="5 6">DSM 25540</strain>
    </source>
</reference>
<evidence type="ECO:0000256" key="4">
    <source>
        <dbReference type="RuleBase" id="RU365031"/>
    </source>
</evidence>
<dbReference type="PANTHER" id="PTHR11104:SF0">
    <property type="entry name" value="SPBETA PROPHAGE-DERIVED AMINOGLYCOSIDE N(3')-ACETYLTRANSFERASE-LIKE PROTEIN YOKD"/>
    <property type="match status" value="1"/>
</dbReference>
<evidence type="ECO:0000313" key="6">
    <source>
        <dbReference type="Proteomes" id="UP000741863"/>
    </source>
</evidence>
<comment type="catalytic activity">
    <reaction evidence="4">
        <text>a 2-deoxystreptamine antibiotic + acetyl-CoA = an N(3)-acetyl-2-deoxystreptamine antibiotic + CoA + H(+)</text>
        <dbReference type="Rhea" id="RHEA:12665"/>
        <dbReference type="ChEBI" id="CHEBI:15378"/>
        <dbReference type="ChEBI" id="CHEBI:57287"/>
        <dbReference type="ChEBI" id="CHEBI:57288"/>
        <dbReference type="ChEBI" id="CHEBI:57921"/>
        <dbReference type="ChEBI" id="CHEBI:77452"/>
        <dbReference type="EC" id="2.3.1.81"/>
    </reaction>
</comment>
<dbReference type="EMBL" id="JAFBEC010000005">
    <property type="protein sequence ID" value="MBM7633023.1"/>
    <property type="molecule type" value="Genomic_DNA"/>
</dbReference>
<evidence type="ECO:0000256" key="3">
    <source>
        <dbReference type="ARBA" id="ARBA00023315"/>
    </source>
</evidence>
<evidence type="ECO:0000256" key="2">
    <source>
        <dbReference type="ARBA" id="ARBA00022679"/>
    </source>
</evidence>
<evidence type="ECO:0000256" key="1">
    <source>
        <dbReference type="ARBA" id="ARBA00006383"/>
    </source>
</evidence>
<dbReference type="RefSeq" id="WP_204697518.1">
    <property type="nucleotide sequence ID" value="NZ_JAFBEC010000005.1"/>
</dbReference>
<dbReference type="SUPFAM" id="SSF110710">
    <property type="entry name" value="TTHA0583/YokD-like"/>
    <property type="match status" value="1"/>
</dbReference>
<accession>A0ABS2PC90</accession>
<comment type="caution">
    <text evidence="5">The sequence shown here is derived from an EMBL/GenBank/DDBJ whole genome shotgun (WGS) entry which is preliminary data.</text>
</comment>
<dbReference type="Proteomes" id="UP000741863">
    <property type="component" value="Unassembled WGS sequence"/>
</dbReference>
<dbReference type="GO" id="GO:0046353">
    <property type="term" value="F:aminoglycoside 3-N-acetyltransferase activity"/>
    <property type="evidence" value="ECO:0007669"/>
    <property type="project" value="UniProtKB-EC"/>
</dbReference>
<dbReference type="PANTHER" id="PTHR11104">
    <property type="entry name" value="AMINOGLYCOSIDE N3-ACETYLTRANSFERASE"/>
    <property type="match status" value="1"/>
</dbReference>
<gene>
    <name evidence="5" type="ORF">JOD17_002117</name>
</gene>
<dbReference type="Pfam" id="PF02522">
    <property type="entry name" value="Antibiotic_NAT"/>
    <property type="match status" value="1"/>
</dbReference>
<sequence>MGQFDVMKQSKMPQTKTSLVRDLRSLGVSSGMTIIVHSSLKSIGWVVGGAVTVVAALQEVLTEEGTLIMPAHSADVSDPRDWQNPSIPKEWIEEVMIEMPAFDPLRTPTFMMGAIPEAFRTSPHVVRSHHPMHSFSVWGKNSAEVIKHHALNHGLGEVSPLSYIYDQDGFVLMIGTDYGTNTSMHLGEHRADTQQRIIERMSPMMEDGQKVWKDFQELDYDEERFSEIGVKFEETHVVHTGNVGDAASKLFSQRAIVDFTAIELARFEGSDQN</sequence>
<keyword evidence="3 4" id="KW-0012">Acyltransferase</keyword>
<evidence type="ECO:0000313" key="5">
    <source>
        <dbReference type="EMBL" id="MBM7633023.1"/>
    </source>
</evidence>
<proteinExistence type="inferred from homology"/>
<dbReference type="EC" id="2.3.1.-" evidence="4"/>
<name>A0ABS2PC90_9BACL</name>
<dbReference type="InterPro" id="IPR003679">
    <property type="entry name" value="Amioglycoside_AcTrfase"/>
</dbReference>